<sequence>MRFQVSLLLSATLAMVVSAMPQFLESNHEGYSVMDMESEPVSEAGEILGSPTYFVPEEFDDYEQDVDLYFDDWKNQVINQHNAYRRHYGAGPVTWSDQLYSGTLQWAKQCQFHHSNGHYGENLAAGTGNAYGFTDGLKSWMDEASKYDYNHPGFSSGTGHFTQVVWKGSHQVACAIANCGANTIFKQPSKYVVCRYSPQGNIIGQFPQNVGRPQ</sequence>
<gene>
    <name evidence="3" type="ORF">OE88DRAFT_1416913</name>
</gene>
<dbReference type="STRING" id="5364.A0A5C3N4H3"/>
<proteinExistence type="predicted"/>
<dbReference type="Gene3D" id="3.40.33.10">
    <property type="entry name" value="CAP"/>
    <property type="match status" value="1"/>
</dbReference>
<dbReference type="PROSITE" id="PS01010">
    <property type="entry name" value="CRISP_2"/>
    <property type="match status" value="1"/>
</dbReference>
<organism evidence="3 4">
    <name type="scientific">Heliocybe sulcata</name>
    <dbReference type="NCBI Taxonomy" id="5364"/>
    <lineage>
        <taxon>Eukaryota</taxon>
        <taxon>Fungi</taxon>
        <taxon>Dikarya</taxon>
        <taxon>Basidiomycota</taxon>
        <taxon>Agaricomycotina</taxon>
        <taxon>Agaricomycetes</taxon>
        <taxon>Gloeophyllales</taxon>
        <taxon>Gloeophyllaceae</taxon>
        <taxon>Heliocybe</taxon>
    </lineage>
</organism>
<dbReference type="InterPro" id="IPR035940">
    <property type="entry name" value="CAP_sf"/>
</dbReference>
<dbReference type="SMART" id="SM00198">
    <property type="entry name" value="SCP"/>
    <property type="match status" value="1"/>
</dbReference>
<name>A0A5C3N4H3_9AGAM</name>
<dbReference type="GO" id="GO:0005576">
    <property type="term" value="C:extracellular region"/>
    <property type="evidence" value="ECO:0007669"/>
    <property type="project" value="InterPro"/>
</dbReference>
<evidence type="ECO:0000256" key="1">
    <source>
        <dbReference type="SAM" id="SignalP"/>
    </source>
</evidence>
<dbReference type="InterPro" id="IPR014044">
    <property type="entry name" value="CAP_dom"/>
</dbReference>
<evidence type="ECO:0000313" key="3">
    <source>
        <dbReference type="EMBL" id="TFK52544.1"/>
    </source>
</evidence>
<dbReference type="InterPro" id="IPR018244">
    <property type="entry name" value="Allrgn_V5/Tpx1_CS"/>
</dbReference>
<feature type="domain" description="SCP" evidence="2">
    <location>
        <begin position="72"/>
        <end position="204"/>
    </location>
</feature>
<dbReference type="PROSITE" id="PS01009">
    <property type="entry name" value="CRISP_1"/>
    <property type="match status" value="1"/>
</dbReference>
<dbReference type="Proteomes" id="UP000305948">
    <property type="component" value="Unassembled WGS sequence"/>
</dbReference>
<feature type="chain" id="PRO_5023050604" evidence="1">
    <location>
        <begin position="20"/>
        <end position="214"/>
    </location>
</feature>
<dbReference type="PRINTS" id="PR00837">
    <property type="entry name" value="V5TPXLIKE"/>
</dbReference>
<accession>A0A5C3N4H3</accession>
<dbReference type="Pfam" id="PF00188">
    <property type="entry name" value="CAP"/>
    <property type="match status" value="1"/>
</dbReference>
<evidence type="ECO:0000259" key="2">
    <source>
        <dbReference type="SMART" id="SM00198"/>
    </source>
</evidence>
<keyword evidence="4" id="KW-1185">Reference proteome</keyword>
<keyword evidence="1" id="KW-0732">Signal</keyword>
<evidence type="ECO:0000313" key="4">
    <source>
        <dbReference type="Proteomes" id="UP000305948"/>
    </source>
</evidence>
<dbReference type="OrthoDB" id="337038at2759"/>
<dbReference type="EMBL" id="ML213509">
    <property type="protein sequence ID" value="TFK52544.1"/>
    <property type="molecule type" value="Genomic_DNA"/>
</dbReference>
<protein>
    <submittedName>
        <fullName evidence="3">PR-1-like protein</fullName>
    </submittedName>
</protein>
<feature type="signal peptide" evidence="1">
    <location>
        <begin position="1"/>
        <end position="19"/>
    </location>
</feature>
<dbReference type="PANTHER" id="PTHR10334">
    <property type="entry name" value="CYSTEINE-RICH SECRETORY PROTEIN-RELATED"/>
    <property type="match status" value="1"/>
</dbReference>
<dbReference type="AlphaFoldDB" id="A0A5C3N4H3"/>
<dbReference type="SUPFAM" id="SSF55797">
    <property type="entry name" value="PR-1-like"/>
    <property type="match status" value="1"/>
</dbReference>
<reference evidence="3 4" key="1">
    <citation type="journal article" date="2019" name="Nat. Ecol. Evol.">
        <title>Megaphylogeny resolves global patterns of mushroom evolution.</title>
        <authorList>
            <person name="Varga T."/>
            <person name="Krizsan K."/>
            <person name="Foldi C."/>
            <person name="Dima B."/>
            <person name="Sanchez-Garcia M."/>
            <person name="Sanchez-Ramirez S."/>
            <person name="Szollosi G.J."/>
            <person name="Szarkandi J.G."/>
            <person name="Papp V."/>
            <person name="Albert L."/>
            <person name="Andreopoulos W."/>
            <person name="Angelini C."/>
            <person name="Antonin V."/>
            <person name="Barry K.W."/>
            <person name="Bougher N.L."/>
            <person name="Buchanan P."/>
            <person name="Buyck B."/>
            <person name="Bense V."/>
            <person name="Catcheside P."/>
            <person name="Chovatia M."/>
            <person name="Cooper J."/>
            <person name="Damon W."/>
            <person name="Desjardin D."/>
            <person name="Finy P."/>
            <person name="Geml J."/>
            <person name="Haridas S."/>
            <person name="Hughes K."/>
            <person name="Justo A."/>
            <person name="Karasinski D."/>
            <person name="Kautmanova I."/>
            <person name="Kiss B."/>
            <person name="Kocsube S."/>
            <person name="Kotiranta H."/>
            <person name="LaButti K.M."/>
            <person name="Lechner B.E."/>
            <person name="Liimatainen K."/>
            <person name="Lipzen A."/>
            <person name="Lukacs Z."/>
            <person name="Mihaltcheva S."/>
            <person name="Morgado L.N."/>
            <person name="Niskanen T."/>
            <person name="Noordeloos M.E."/>
            <person name="Ohm R.A."/>
            <person name="Ortiz-Santana B."/>
            <person name="Ovrebo C."/>
            <person name="Racz N."/>
            <person name="Riley R."/>
            <person name="Savchenko A."/>
            <person name="Shiryaev A."/>
            <person name="Soop K."/>
            <person name="Spirin V."/>
            <person name="Szebenyi C."/>
            <person name="Tomsovsky M."/>
            <person name="Tulloss R.E."/>
            <person name="Uehling J."/>
            <person name="Grigoriev I.V."/>
            <person name="Vagvolgyi C."/>
            <person name="Papp T."/>
            <person name="Martin F.M."/>
            <person name="Miettinen O."/>
            <person name="Hibbett D.S."/>
            <person name="Nagy L.G."/>
        </authorList>
    </citation>
    <scope>NUCLEOTIDE SEQUENCE [LARGE SCALE GENOMIC DNA]</scope>
    <source>
        <strain evidence="3 4">OMC1185</strain>
    </source>
</reference>
<dbReference type="InterPro" id="IPR001283">
    <property type="entry name" value="CRISP-related"/>
</dbReference>